<gene>
    <name evidence="1" type="ORF">EC580_008215</name>
</gene>
<name>A0ACD5HJV7_9PROT</name>
<evidence type="ECO:0000313" key="1">
    <source>
        <dbReference type="EMBL" id="XRI75961.1"/>
    </source>
</evidence>
<proteinExistence type="predicted"/>
<accession>A0ACD5HJV7</accession>
<evidence type="ECO:0000313" key="2">
    <source>
        <dbReference type="Proteomes" id="UP000271650"/>
    </source>
</evidence>
<dbReference type="Proteomes" id="UP000271650">
    <property type="component" value="Chromosome"/>
</dbReference>
<organism evidence="1 2">
    <name type="scientific">Acidithiobacillus sulfuriphilus</name>
    <dbReference type="NCBI Taxonomy" id="1867749"/>
    <lineage>
        <taxon>Bacteria</taxon>
        <taxon>Pseudomonadati</taxon>
        <taxon>Pseudomonadota</taxon>
        <taxon>Acidithiobacillia</taxon>
        <taxon>Acidithiobacillales</taxon>
        <taxon>Acidithiobacillaceae</taxon>
        <taxon>Acidithiobacillus</taxon>
    </lineage>
</organism>
<protein>
    <submittedName>
        <fullName evidence="1">Uncharacterized protein</fullName>
    </submittedName>
</protein>
<dbReference type="EMBL" id="CP127527">
    <property type="protein sequence ID" value="XRI75961.1"/>
    <property type="molecule type" value="Genomic_DNA"/>
</dbReference>
<reference evidence="1 2" key="1">
    <citation type="journal article" date="2019" name="Int. J. Syst. Evol. Microbiol.">
        <title>Acidithiobacillus sulfuriphilus sp. nov.: an extremely acidophilic sulfur-oxidizing chemolithotroph isolated from a neutral pH environment.</title>
        <authorList>
            <person name="Falagan C."/>
            <person name="Moya-Beltran A."/>
            <person name="Castro M."/>
            <person name="Quatrini R."/>
            <person name="Johnson D.B."/>
        </authorList>
    </citation>
    <scope>NUCLEOTIDE SEQUENCE [LARGE SCALE GENOMIC DNA]</scope>
    <source>
        <strain evidence="1 2">CJ-2</strain>
    </source>
</reference>
<sequence>MHNPIRDYLFAAILMAPFAALGIFVHHETPHAHQVAHLLAHQDMQAARQLRAVVGQVEQAQWLRLEARPATKAAPPIYIISI</sequence>
<keyword evidence="2" id="KW-1185">Reference proteome</keyword>